<evidence type="ECO:0000313" key="3">
    <source>
        <dbReference type="Proteomes" id="UP000292459"/>
    </source>
</evidence>
<feature type="signal peptide" evidence="1">
    <location>
        <begin position="1"/>
        <end position="25"/>
    </location>
</feature>
<sequence>MMRRLTAIAATLTISTLALSYSAAADPSLEDALQKIGFDLDQLDEWGLYGPEDGKRSLSYEFCAPNDRQTLETLQAIDPTLMIYLQSPGRVGCEAMEVLAIGETHQPNYRDVLINLASLDTVERIEQFWGE</sequence>
<proteinExistence type="predicted"/>
<name>A0A4Q7E8C0_9CYAN</name>
<accession>A0A4Q7E8C0</accession>
<dbReference type="Proteomes" id="UP000292459">
    <property type="component" value="Unassembled WGS sequence"/>
</dbReference>
<keyword evidence="3" id="KW-1185">Reference proteome</keyword>
<evidence type="ECO:0000256" key="1">
    <source>
        <dbReference type="SAM" id="SignalP"/>
    </source>
</evidence>
<organism evidence="2 3">
    <name type="scientific">Leptolyngbya iicbica LK</name>
    <dbReference type="NCBI Taxonomy" id="2294035"/>
    <lineage>
        <taxon>Bacteria</taxon>
        <taxon>Bacillati</taxon>
        <taxon>Cyanobacteriota</taxon>
        <taxon>Cyanophyceae</taxon>
        <taxon>Leptolyngbyales</taxon>
        <taxon>Leptolyngbyaceae</taxon>
        <taxon>Leptolyngbya group</taxon>
        <taxon>Leptolyngbya</taxon>
        <taxon>Leptolyngbya iicbica</taxon>
    </lineage>
</organism>
<keyword evidence="1" id="KW-0732">Signal</keyword>
<evidence type="ECO:0000313" key="2">
    <source>
        <dbReference type="EMBL" id="RZM78842.1"/>
    </source>
</evidence>
<reference evidence="2 3" key="1">
    <citation type="submission" date="2018-11" db="EMBL/GenBank/DDBJ databases">
        <title>Whole genome sequencing of an environmental sample.</title>
        <authorList>
            <person name="Sarangi A.N."/>
            <person name="Singh D."/>
            <person name="Tripathy S."/>
        </authorList>
    </citation>
    <scope>NUCLEOTIDE SEQUENCE [LARGE SCALE GENOMIC DNA]</scope>
    <source>
        <strain evidence="2 3">Lakshadweep</strain>
    </source>
</reference>
<protein>
    <submittedName>
        <fullName evidence="2">Uncharacterized protein</fullName>
    </submittedName>
</protein>
<feature type="chain" id="PRO_5020549064" evidence="1">
    <location>
        <begin position="26"/>
        <end position="131"/>
    </location>
</feature>
<gene>
    <name evidence="2" type="ORF">DYY88_08610</name>
</gene>
<dbReference type="AlphaFoldDB" id="A0A4Q7E8C0"/>
<dbReference type="RefSeq" id="WP_044151353.1">
    <property type="nucleotide sequence ID" value="NZ_QVFV01000002.1"/>
</dbReference>
<dbReference type="EMBL" id="QVFV01000002">
    <property type="protein sequence ID" value="RZM78842.1"/>
    <property type="molecule type" value="Genomic_DNA"/>
</dbReference>
<comment type="caution">
    <text evidence="2">The sequence shown here is derived from an EMBL/GenBank/DDBJ whole genome shotgun (WGS) entry which is preliminary data.</text>
</comment>